<accession>W6JT05</accession>
<reference evidence="10 11" key="1">
    <citation type="journal article" date="2013" name="ISME J.">
        <title>A metabolic model for members of the genus Tetrasphaera involved in enhanced biological phosphorus removal.</title>
        <authorList>
            <person name="Kristiansen R."/>
            <person name="Nguyen H.T.T."/>
            <person name="Saunders A.M."/>
            <person name="Nielsen J.L."/>
            <person name="Wimmer R."/>
            <person name="Le V.Q."/>
            <person name="McIlroy S.J."/>
            <person name="Petrovski S."/>
            <person name="Seviour R.J."/>
            <person name="Calteau A."/>
            <person name="Nielsen K.L."/>
            <person name="Nielsen P.H."/>
        </authorList>
    </citation>
    <scope>NUCLEOTIDE SEQUENCE [LARGE SCALE GENOMIC DNA]</scope>
    <source>
        <strain evidence="10 11">Ben110</strain>
    </source>
</reference>
<comment type="cofactor">
    <cofactor evidence="1">
        <name>Mg(2+)</name>
        <dbReference type="ChEBI" id="CHEBI:18420"/>
    </cofactor>
</comment>
<protein>
    <submittedName>
        <fullName evidence="10">Diacylglycerol kinase catalytic region</fullName>
    </submittedName>
</protein>
<keyword evidence="5 10" id="KW-0418">Kinase</keyword>
<dbReference type="Proteomes" id="UP000035763">
    <property type="component" value="Unassembled WGS sequence"/>
</dbReference>
<dbReference type="InterPro" id="IPR017438">
    <property type="entry name" value="ATP-NAD_kinase_N"/>
</dbReference>
<dbReference type="GO" id="GO:0008654">
    <property type="term" value="P:phospholipid biosynthetic process"/>
    <property type="evidence" value="ECO:0007669"/>
    <property type="project" value="UniProtKB-KW"/>
</dbReference>
<keyword evidence="6" id="KW-0067">ATP-binding</keyword>
<sequence>MTTTEAIAVIANPSKPQWRKAIQAIERECAEPPAVITTTVEDPGAGVARQAIADGAQRLVVCGGDGTVREVAAGTAGSGIPVGVVPIGTANIFARNIHLAPRALAANAARAVHGEARALDLGWATLHTADGGERRLPFLVLAGIGNDAATVLGTRAIIKSRVGWLAYFESGARHLLHRPIPMEVALDDEPARQVQAWSVLAANCPRVPPGILVFPGADPTNGRLETLVASVRWPHQWAAVAAQGLRMPVRASALRYAACSRLRVTPSRPVPTQVDGDAVAGVTSLTVTIDPASVRIVGGSQRPSA</sequence>
<keyword evidence="8" id="KW-1208">Phospholipid metabolism</keyword>
<dbReference type="Pfam" id="PF00781">
    <property type="entry name" value="DAGK_cat"/>
    <property type="match status" value="1"/>
</dbReference>
<keyword evidence="4" id="KW-0547">Nucleotide-binding</keyword>
<evidence type="ECO:0000313" key="11">
    <source>
        <dbReference type="Proteomes" id="UP000035763"/>
    </source>
</evidence>
<evidence type="ECO:0000256" key="3">
    <source>
        <dbReference type="ARBA" id="ARBA00022679"/>
    </source>
</evidence>
<keyword evidence="7" id="KW-0443">Lipid metabolism</keyword>
<dbReference type="OrthoDB" id="3171056at2"/>
<evidence type="ECO:0000256" key="4">
    <source>
        <dbReference type="ARBA" id="ARBA00022741"/>
    </source>
</evidence>
<feature type="domain" description="DAGKc" evidence="9">
    <location>
        <begin position="2"/>
        <end position="128"/>
    </location>
</feature>
<dbReference type="AlphaFoldDB" id="W6JT05"/>
<evidence type="ECO:0000256" key="5">
    <source>
        <dbReference type="ARBA" id="ARBA00022777"/>
    </source>
</evidence>
<keyword evidence="3" id="KW-0808">Transferase</keyword>
<gene>
    <name evidence="10" type="ORF">BN11_1600008</name>
</gene>
<evidence type="ECO:0000313" key="10">
    <source>
        <dbReference type="EMBL" id="CCH72373.1"/>
    </source>
</evidence>
<dbReference type="Gene3D" id="3.40.50.10330">
    <property type="entry name" value="Probable inorganic polyphosphate/atp-NAD kinase, domain 1"/>
    <property type="match status" value="1"/>
</dbReference>
<dbReference type="Pfam" id="PF19279">
    <property type="entry name" value="YegS_C"/>
    <property type="match status" value="1"/>
</dbReference>
<evidence type="ECO:0000256" key="2">
    <source>
        <dbReference type="ARBA" id="ARBA00005983"/>
    </source>
</evidence>
<comment type="caution">
    <text evidence="10">The sequence shown here is derived from an EMBL/GenBank/DDBJ whole genome shotgun (WGS) entry which is preliminary data.</text>
</comment>
<evidence type="ECO:0000256" key="1">
    <source>
        <dbReference type="ARBA" id="ARBA00001946"/>
    </source>
</evidence>
<evidence type="ECO:0000256" key="6">
    <source>
        <dbReference type="ARBA" id="ARBA00022840"/>
    </source>
</evidence>
<dbReference type="InterPro" id="IPR050187">
    <property type="entry name" value="Lipid_Phosphate_FormReg"/>
</dbReference>
<dbReference type="RefSeq" id="WP_048697644.1">
    <property type="nucleotide sequence ID" value="NZ_HG764815.1"/>
</dbReference>
<dbReference type="PANTHER" id="PTHR12358">
    <property type="entry name" value="SPHINGOSINE KINASE"/>
    <property type="match status" value="1"/>
</dbReference>
<evidence type="ECO:0000259" key="9">
    <source>
        <dbReference type="PROSITE" id="PS50146"/>
    </source>
</evidence>
<keyword evidence="7" id="KW-0594">Phospholipid biosynthesis</keyword>
<dbReference type="GO" id="GO:0016301">
    <property type="term" value="F:kinase activity"/>
    <property type="evidence" value="ECO:0007669"/>
    <property type="project" value="UniProtKB-KW"/>
</dbReference>
<evidence type="ECO:0000256" key="7">
    <source>
        <dbReference type="ARBA" id="ARBA00023209"/>
    </source>
</evidence>
<dbReference type="PROSITE" id="PS50146">
    <property type="entry name" value="DAGK"/>
    <property type="match status" value="1"/>
</dbReference>
<dbReference type="InterPro" id="IPR045540">
    <property type="entry name" value="YegS/DAGK_C"/>
</dbReference>
<dbReference type="InterPro" id="IPR001206">
    <property type="entry name" value="Diacylglycerol_kinase_cat_dom"/>
</dbReference>
<dbReference type="InterPro" id="IPR016064">
    <property type="entry name" value="NAD/diacylglycerol_kinase_sf"/>
</dbReference>
<name>W6JT05_9MICO</name>
<dbReference type="PANTHER" id="PTHR12358:SF54">
    <property type="entry name" value="SPHINGOSINE KINASE RELATED PROTEIN"/>
    <property type="match status" value="1"/>
</dbReference>
<proteinExistence type="inferred from homology"/>
<dbReference type="Gene3D" id="2.60.200.40">
    <property type="match status" value="1"/>
</dbReference>
<dbReference type="STRING" id="1193182.BN11_1600008"/>
<dbReference type="EMBL" id="CAJA01000069">
    <property type="protein sequence ID" value="CCH72373.1"/>
    <property type="molecule type" value="Genomic_DNA"/>
</dbReference>
<dbReference type="GO" id="GO:0005524">
    <property type="term" value="F:ATP binding"/>
    <property type="evidence" value="ECO:0007669"/>
    <property type="project" value="UniProtKB-KW"/>
</dbReference>
<evidence type="ECO:0000256" key="8">
    <source>
        <dbReference type="ARBA" id="ARBA00023264"/>
    </source>
</evidence>
<organism evidence="10 11">
    <name type="scientific">Nostocoides australiense Ben110</name>
    <dbReference type="NCBI Taxonomy" id="1193182"/>
    <lineage>
        <taxon>Bacteria</taxon>
        <taxon>Bacillati</taxon>
        <taxon>Actinomycetota</taxon>
        <taxon>Actinomycetes</taxon>
        <taxon>Micrococcales</taxon>
        <taxon>Intrasporangiaceae</taxon>
        <taxon>Nostocoides</taxon>
    </lineage>
</organism>
<keyword evidence="11" id="KW-1185">Reference proteome</keyword>
<comment type="similarity">
    <text evidence="2">Belongs to the diacylglycerol/lipid kinase family.</text>
</comment>
<dbReference type="SUPFAM" id="SSF111331">
    <property type="entry name" value="NAD kinase/diacylglycerol kinase-like"/>
    <property type="match status" value="1"/>
</dbReference>
<dbReference type="SMART" id="SM00046">
    <property type="entry name" value="DAGKc"/>
    <property type="match status" value="1"/>
</dbReference>
<keyword evidence="7" id="KW-0444">Lipid biosynthesis</keyword>